<sequence>MEIVTDRLLLIPCSLDLAKSLILHKKELTKRSPIIIPEDWPSFIGRGILPFYIERLEQDRTEYGWGIWLIIHHGDKKIIGDFYLYSKPDRLGAVAVDFHMHPDYRNQYGFEAASRFLDWLLEKDEVISVTAECHARQEKTIGLFSRLGLICCKRDQSYLSWNLSK</sequence>
<organism evidence="2 3">
    <name type="scientific">Metabacillus mangrovi</name>
    <dbReference type="NCBI Taxonomy" id="1491830"/>
    <lineage>
        <taxon>Bacteria</taxon>
        <taxon>Bacillati</taxon>
        <taxon>Bacillota</taxon>
        <taxon>Bacilli</taxon>
        <taxon>Bacillales</taxon>
        <taxon>Bacillaceae</taxon>
        <taxon>Metabacillus</taxon>
    </lineage>
</organism>
<protein>
    <submittedName>
        <fullName evidence="2">GNAT family N-acetyltransferase</fullName>
    </submittedName>
</protein>
<dbReference type="AlphaFoldDB" id="A0A7X2S3I5"/>
<name>A0A7X2S3I5_9BACI</name>
<evidence type="ECO:0000313" key="3">
    <source>
        <dbReference type="Proteomes" id="UP000434639"/>
    </source>
</evidence>
<reference evidence="2 3" key="1">
    <citation type="journal article" date="2017" name="Int. J. Syst. Evol. Microbiol.">
        <title>Bacillus mangrovi sp. nov., isolated from a sediment sample from a mangrove forest.</title>
        <authorList>
            <person name="Gupta V."/>
            <person name="Singh P.K."/>
            <person name="Korpole S."/>
            <person name="Tanuku N.R.S."/>
            <person name="Pinnaka A.K."/>
        </authorList>
    </citation>
    <scope>NUCLEOTIDE SEQUENCE [LARGE SCALE GENOMIC DNA]</scope>
    <source>
        <strain evidence="2 3">KCTC 33872</strain>
    </source>
</reference>
<dbReference type="Pfam" id="PF13302">
    <property type="entry name" value="Acetyltransf_3"/>
    <property type="match status" value="1"/>
</dbReference>
<evidence type="ECO:0000259" key="1">
    <source>
        <dbReference type="Pfam" id="PF13302"/>
    </source>
</evidence>
<comment type="caution">
    <text evidence="2">The sequence shown here is derived from an EMBL/GenBank/DDBJ whole genome shotgun (WGS) entry which is preliminary data.</text>
</comment>
<keyword evidence="3" id="KW-1185">Reference proteome</keyword>
<feature type="domain" description="N-acetyltransferase" evidence="1">
    <location>
        <begin position="53"/>
        <end position="149"/>
    </location>
</feature>
<dbReference type="EMBL" id="WMIB01000002">
    <property type="protein sequence ID" value="MTH52600.1"/>
    <property type="molecule type" value="Genomic_DNA"/>
</dbReference>
<dbReference type="SUPFAM" id="SSF55729">
    <property type="entry name" value="Acyl-CoA N-acyltransferases (Nat)"/>
    <property type="match status" value="1"/>
</dbReference>
<dbReference type="GO" id="GO:0016747">
    <property type="term" value="F:acyltransferase activity, transferring groups other than amino-acyl groups"/>
    <property type="evidence" value="ECO:0007669"/>
    <property type="project" value="InterPro"/>
</dbReference>
<accession>A0A7X2S3I5</accession>
<gene>
    <name evidence="2" type="ORF">GKZ89_04205</name>
</gene>
<keyword evidence="2" id="KW-0808">Transferase</keyword>
<proteinExistence type="predicted"/>
<evidence type="ECO:0000313" key="2">
    <source>
        <dbReference type="EMBL" id="MTH52600.1"/>
    </source>
</evidence>
<dbReference type="Gene3D" id="3.40.630.30">
    <property type="match status" value="1"/>
</dbReference>
<dbReference type="InterPro" id="IPR016181">
    <property type="entry name" value="Acyl_CoA_acyltransferase"/>
</dbReference>
<dbReference type="Proteomes" id="UP000434639">
    <property type="component" value="Unassembled WGS sequence"/>
</dbReference>
<dbReference type="InterPro" id="IPR000182">
    <property type="entry name" value="GNAT_dom"/>
</dbReference>